<evidence type="ECO:0000313" key="3">
    <source>
        <dbReference type="Proteomes" id="UP000324022"/>
    </source>
</evidence>
<dbReference type="AlphaFoldDB" id="A0A5C3EN23"/>
<protein>
    <submittedName>
        <fullName evidence="2">Uncharacterized protein</fullName>
    </submittedName>
</protein>
<feature type="region of interest" description="Disordered" evidence="1">
    <location>
        <begin position="102"/>
        <end position="145"/>
    </location>
</feature>
<dbReference type="Proteomes" id="UP000324022">
    <property type="component" value="Unassembled WGS sequence"/>
</dbReference>
<accession>A0A5C3EN23</accession>
<organism evidence="2 3">
    <name type="scientific">Ustilago trichophora</name>
    <dbReference type="NCBI Taxonomy" id="86804"/>
    <lineage>
        <taxon>Eukaryota</taxon>
        <taxon>Fungi</taxon>
        <taxon>Dikarya</taxon>
        <taxon>Basidiomycota</taxon>
        <taxon>Ustilaginomycotina</taxon>
        <taxon>Ustilaginomycetes</taxon>
        <taxon>Ustilaginales</taxon>
        <taxon>Ustilaginaceae</taxon>
        <taxon>Ustilago</taxon>
    </lineage>
</organism>
<dbReference type="OrthoDB" id="2556457at2759"/>
<feature type="compositionally biased region" description="Low complexity" evidence="1">
    <location>
        <begin position="122"/>
        <end position="145"/>
    </location>
</feature>
<proteinExistence type="predicted"/>
<feature type="compositionally biased region" description="Basic and acidic residues" evidence="1">
    <location>
        <begin position="102"/>
        <end position="115"/>
    </location>
</feature>
<gene>
    <name evidence="2" type="ORF">UTRI_06635</name>
</gene>
<name>A0A5C3EN23_9BASI</name>
<reference evidence="2 3" key="1">
    <citation type="submission" date="2018-03" db="EMBL/GenBank/DDBJ databases">
        <authorList>
            <person name="Guldener U."/>
        </authorList>
    </citation>
    <scope>NUCLEOTIDE SEQUENCE [LARGE SCALE GENOMIC DNA]</scope>
    <source>
        <strain evidence="2 3">NBRC100155</strain>
    </source>
</reference>
<dbReference type="EMBL" id="OOIN01000038">
    <property type="protein sequence ID" value="SPO31505.1"/>
    <property type="molecule type" value="Genomic_DNA"/>
</dbReference>
<sequence>MDKHTLPPATIRRTLTRVKKRASQFLAEASQNCITHLLWLHNLIFSEDVGQHERASQSDTLLESKDTKLLSSLRQKIVALTPPPPSFDPTASQISPLRANAVRDKQQRQHKEIARIKGGANAAPASSTSSVATSASTRTAAPSQP</sequence>
<keyword evidence="3" id="KW-1185">Reference proteome</keyword>
<evidence type="ECO:0000313" key="2">
    <source>
        <dbReference type="EMBL" id="SPO31505.1"/>
    </source>
</evidence>
<evidence type="ECO:0000256" key="1">
    <source>
        <dbReference type="SAM" id="MobiDB-lite"/>
    </source>
</evidence>